<reference evidence="2" key="2">
    <citation type="submission" date="2016-06" db="EMBL/GenBank/DDBJ databases">
        <title>The genome of a short-lived fish provides insights into sex chromosome evolution and the genetic control of aging.</title>
        <authorList>
            <person name="Reichwald K."/>
            <person name="Felder M."/>
            <person name="Petzold A."/>
            <person name="Koch P."/>
            <person name="Groth M."/>
            <person name="Platzer M."/>
        </authorList>
    </citation>
    <scope>NUCLEOTIDE SEQUENCE</scope>
    <source>
        <tissue evidence="2">Brain</tissue>
    </source>
</reference>
<organism evidence="2">
    <name type="scientific">Nothobranchius furzeri</name>
    <name type="common">Turquoise killifish</name>
    <dbReference type="NCBI Taxonomy" id="105023"/>
    <lineage>
        <taxon>Eukaryota</taxon>
        <taxon>Metazoa</taxon>
        <taxon>Chordata</taxon>
        <taxon>Craniata</taxon>
        <taxon>Vertebrata</taxon>
        <taxon>Euteleostomi</taxon>
        <taxon>Actinopterygii</taxon>
        <taxon>Neopterygii</taxon>
        <taxon>Teleostei</taxon>
        <taxon>Neoteleostei</taxon>
        <taxon>Acanthomorphata</taxon>
        <taxon>Ovalentaria</taxon>
        <taxon>Atherinomorphae</taxon>
        <taxon>Cyprinodontiformes</taxon>
        <taxon>Nothobranchiidae</taxon>
        <taxon>Nothobranchius</taxon>
    </lineage>
</organism>
<sequence length="209" mass="23894">MESCRLFKSLTDFPRCNGLRGTKYLDQVSRFVSERRSTTLSLTNPAGATLTIGPMKDTEYKDKPEEVNGCSKFYLPTKLQFQVIGYVEGVSFTCEQLILMINENGEFYGYDGDQMHLVASSIEELIQNGLDYPSSKSYYYGEAFKDMTQEDWEKVRSSPLGQRLDKEHRELVASQKSRVSEIMRIKRQRLAQQRGSGLPSRINQLQTAT</sequence>
<dbReference type="InterPro" id="IPR003360">
    <property type="entry name" value="US22-like"/>
</dbReference>
<evidence type="ECO:0000313" key="1">
    <source>
        <dbReference type="EMBL" id="KAF7221549.1"/>
    </source>
</evidence>
<reference evidence="2" key="1">
    <citation type="submission" date="2016-05" db="EMBL/GenBank/DDBJ databases">
        <authorList>
            <person name="Lavstsen T."/>
            <person name="Jespersen J.S."/>
        </authorList>
    </citation>
    <scope>NUCLEOTIDE SEQUENCE</scope>
    <source>
        <tissue evidence="2">Brain</tissue>
    </source>
</reference>
<dbReference type="EMBL" id="JAAVVJ010000005">
    <property type="protein sequence ID" value="KAF7221549.1"/>
    <property type="molecule type" value="Genomic_DNA"/>
</dbReference>
<dbReference type="OMA" id="MIDEWEQ"/>
<evidence type="ECO:0000313" key="2">
    <source>
        <dbReference type="EMBL" id="SBP63780.1"/>
    </source>
</evidence>
<proteinExistence type="predicted"/>
<reference evidence="1" key="3">
    <citation type="submission" date="2020-03" db="EMBL/GenBank/DDBJ databases">
        <title>Intra-Species Differences in Population Size shape Life History and Genome Evolution.</title>
        <authorList>
            <person name="Willemsen D."/>
            <person name="Cui R."/>
            <person name="Valenzano D.R."/>
        </authorList>
    </citation>
    <scope>NUCLEOTIDE SEQUENCE</scope>
    <source>
        <strain evidence="1">GRZ</strain>
        <tissue evidence="1">Whole</tissue>
    </source>
</reference>
<dbReference type="EMBL" id="HADY01025295">
    <property type="protein sequence ID" value="SBP63780.1"/>
    <property type="molecule type" value="Transcribed_RNA"/>
</dbReference>
<dbReference type="EMBL" id="HAEJ01000542">
    <property type="protein sequence ID" value="SBS40999.1"/>
    <property type="molecule type" value="Transcribed_RNA"/>
</dbReference>
<dbReference type="AlphaFoldDB" id="A0A1A8BBB2"/>
<dbReference type="OrthoDB" id="9935986at2759"/>
<protein>
    <submittedName>
        <fullName evidence="1">Transcript variant X1</fullName>
    </submittedName>
</protein>
<dbReference type="Proteomes" id="UP000822369">
    <property type="component" value="Chromosome 5"/>
</dbReference>
<dbReference type="KEGG" id="nfu:107383192"/>
<dbReference type="Pfam" id="PF02393">
    <property type="entry name" value="US22"/>
    <property type="match status" value="1"/>
</dbReference>
<gene>
    <name evidence="2" type="primary">Nfu_g_1_013029</name>
    <name evidence="1" type="ORF">G4P62_008471</name>
</gene>
<name>A0A1A8BBB2_NOTFU</name>
<accession>A0A1A8BBB2</accession>